<dbReference type="OrthoDB" id="124789at2759"/>
<organism evidence="1 2">
    <name type="scientific">Aphis craccivora</name>
    <name type="common">Cowpea aphid</name>
    <dbReference type="NCBI Taxonomy" id="307492"/>
    <lineage>
        <taxon>Eukaryota</taxon>
        <taxon>Metazoa</taxon>
        <taxon>Ecdysozoa</taxon>
        <taxon>Arthropoda</taxon>
        <taxon>Hexapoda</taxon>
        <taxon>Insecta</taxon>
        <taxon>Pterygota</taxon>
        <taxon>Neoptera</taxon>
        <taxon>Paraneoptera</taxon>
        <taxon>Hemiptera</taxon>
        <taxon>Sternorrhyncha</taxon>
        <taxon>Aphidomorpha</taxon>
        <taxon>Aphidoidea</taxon>
        <taxon>Aphididae</taxon>
        <taxon>Aphidini</taxon>
        <taxon>Aphis</taxon>
        <taxon>Aphis</taxon>
    </lineage>
</organism>
<sequence>MDETYNHEISKILYSHLRNQRKITPENKAIVIELMDTKANKKLIQDKIMKESGKIVCSEVV</sequence>
<accession>A0A6G0Y586</accession>
<evidence type="ECO:0000313" key="1">
    <source>
        <dbReference type="EMBL" id="KAF0749293.1"/>
    </source>
</evidence>
<evidence type="ECO:0000313" key="2">
    <source>
        <dbReference type="Proteomes" id="UP000478052"/>
    </source>
</evidence>
<keyword evidence="2" id="KW-1185">Reference proteome</keyword>
<name>A0A6G0Y586_APHCR</name>
<proteinExistence type="predicted"/>
<comment type="caution">
    <text evidence="1">The sequence shown here is derived from an EMBL/GenBank/DDBJ whole genome shotgun (WGS) entry which is preliminary data.</text>
</comment>
<dbReference type="EMBL" id="VUJU01006155">
    <property type="protein sequence ID" value="KAF0749293.1"/>
    <property type="molecule type" value="Genomic_DNA"/>
</dbReference>
<dbReference type="Proteomes" id="UP000478052">
    <property type="component" value="Unassembled WGS sequence"/>
</dbReference>
<reference evidence="1 2" key="1">
    <citation type="submission" date="2019-08" db="EMBL/GenBank/DDBJ databases">
        <title>Whole genome of Aphis craccivora.</title>
        <authorList>
            <person name="Voronova N.V."/>
            <person name="Shulinski R.S."/>
            <person name="Bandarenka Y.V."/>
            <person name="Zhorov D.G."/>
            <person name="Warner D."/>
        </authorList>
    </citation>
    <scope>NUCLEOTIDE SEQUENCE [LARGE SCALE GENOMIC DNA]</scope>
    <source>
        <strain evidence="1">180601</strain>
        <tissue evidence="1">Whole Body</tissue>
    </source>
</reference>
<dbReference type="AlphaFoldDB" id="A0A6G0Y586"/>
<protein>
    <submittedName>
        <fullName evidence="1">Zinc finger SWIM domain-containing protein 3</fullName>
    </submittedName>
</protein>
<gene>
    <name evidence="1" type="ORF">FWK35_00025989</name>
</gene>